<dbReference type="AlphaFoldDB" id="A0A8J3DEM8"/>
<protein>
    <recommendedName>
        <fullName evidence="2">Cupin type-2 domain-containing protein</fullName>
    </recommendedName>
</protein>
<evidence type="ECO:0000259" key="2">
    <source>
        <dbReference type="Pfam" id="PF07883"/>
    </source>
</evidence>
<accession>A0A8J3DEM8</accession>
<dbReference type="SUPFAM" id="SSF51182">
    <property type="entry name" value="RmlC-like cupins"/>
    <property type="match status" value="1"/>
</dbReference>
<dbReference type="InterPro" id="IPR011051">
    <property type="entry name" value="RmlC_Cupin_sf"/>
</dbReference>
<dbReference type="EMBL" id="BMXG01000006">
    <property type="protein sequence ID" value="GHB97577.1"/>
    <property type="molecule type" value="Genomic_DNA"/>
</dbReference>
<dbReference type="Proteomes" id="UP000642829">
    <property type="component" value="Unassembled WGS sequence"/>
</dbReference>
<reference evidence="3" key="1">
    <citation type="journal article" date="2014" name="Int. J. Syst. Evol. Microbiol.">
        <title>Complete genome sequence of Corynebacterium casei LMG S-19264T (=DSM 44701T), isolated from a smear-ripened cheese.</title>
        <authorList>
            <consortium name="US DOE Joint Genome Institute (JGI-PGF)"/>
            <person name="Walter F."/>
            <person name="Albersmeier A."/>
            <person name="Kalinowski J."/>
            <person name="Ruckert C."/>
        </authorList>
    </citation>
    <scope>NUCLEOTIDE SEQUENCE</scope>
    <source>
        <strain evidence="3">KCTC 12870</strain>
    </source>
</reference>
<dbReference type="RefSeq" id="WP_189512899.1">
    <property type="nucleotide sequence ID" value="NZ_BMXG01000006.1"/>
</dbReference>
<comment type="caution">
    <text evidence="3">The sequence shown here is derived from an EMBL/GenBank/DDBJ whole genome shotgun (WGS) entry which is preliminary data.</text>
</comment>
<evidence type="ECO:0000256" key="1">
    <source>
        <dbReference type="ARBA" id="ARBA00022723"/>
    </source>
</evidence>
<feature type="domain" description="Cupin type-2" evidence="2">
    <location>
        <begin position="37"/>
        <end position="104"/>
    </location>
</feature>
<dbReference type="GO" id="GO:0046872">
    <property type="term" value="F:metal ion binding"/>
    <property type="evidence" value="ECO:0007669"/>
    <property type="project" value="UniProtKB-KW"/>
</dbReference>
<dbReference type="InterPro" id="IPR014710">
    <property type="entry name" value="RmlC-like_jellyroll"/>
</dbReference>
<dbReference type="PANTHER" id="PTHR35848">
    <property type="entry name" value="OXALATE-BINDING PROTEIN"/>
    <property type="match status" value="1"/>
</dbReference>
<dbReference type="InterPro" id="IPR051610">
    <property type="entry name" value="GPI/OXD"/>
</dbReference>
<dbReference type="Gene3D" id="2.60.120.10">
    <property type="entry name" value="Jelly Rolls"/>
    <property type="match status" value="1"/>
</dbReference>
<gene>
    <name evidence="3" type="ORF">GCM10007047_11770</name>
</gene>
<dbReference type="InterPro" id="IPR013096">
    <property type="entry name" value="Cupin_2"/>
</dbReference>
<keyword evidence="1" id="KW-0479">Metal-binding</keyword>
<dbReference type="Pfam" id="PF07883">
    <property type="entry name" value="Cupin_2"/>
    <property type="match status" value="1"/>
</dbReference>
<proteinExistence type="predicted"/>
<sequence>MKHIPQHDEGWQNGKGYRKQPLLLPADLNCPGALVQIVEIPPHTTCPDHHHKLQTEVFYILEGRGEMTVAGETIQLGPGDLLTTEPGEMHNAVNPHDEVLRYVVFKTNWDPDDSYW</sequence>
<evidence type="ECO:0000313" key="3">
    <source>
        <dbReference type="EMBL" id="GHB97577.1"/>
    </source>
</evidence>
<name>A0A8J3DEM8_9BACT</name>
<reference evidence="3" key="2">
    <citation type="submission" date="2020-09" db="EMBL/GenBank/DDBJ databases">
        <authorList>
            <person name="Sun Q."/>
            <person name="Kim S."/>
        </authorList>
    </citation>
    <scope>NUCLEOTIDE SEQUENCE</scope>
    <source>
        <strain evidence="3">KCTC 12870</strain>
    </source>
</reference>
<evidence type="ECO:0000313" key="4">
    <source>
        <dbReference type="Proteomes" id="UP000642829"/>
    </source>
</evidence>
<organism evidence="3 4">
    <name type="scientific">Cerasicoccus arenae</name>
    <dbReference type="NCBI Taxonomy" id="424488"/>
    <lineage>
        <taxon>Bacteria</taxon>
        <taxon>Pseudomonadati</taxon>
        <taxon>Verrucomicrobiota</taxon>
        <taxon>Opitutia</taxon>
        <taxon>Puniceicoccales</taxon>
        <taxon>Cerasicoccaceae</taxon>
        <taxon>Cerasicoccus</taxon>
    </lineage>
</organism>
<keyword evidence="4" id="KW-1185">Reference proteome</keyword>